<evidence type="ECO:0000256" key="1">
    <source>
        <dbReference type="SAM" id="Coils"/>
    </source>
</evidence>
<dbReference type="Proteomes" id="UP001293593">
    <property type="component" value="Unassembled WGS sequence"/>
</dbReference>
<accession>A0AAE1JE39</accession>
<protein>
    <submittedName>
        <fullName evidence="2">Uncharacterized protein</fullName>
    </submittedName>
</protein>
<dbReference type="EMBL" id="JAWXYG010000007">
    <property type="protein sequence ID" value="KAK4267062.1"/>
    <property type="molecule type" value="Genomic_DNA"/>
</dbReference>
<sequence length="158" mass="18867">MRCVMTGMDIVIEKFVVDQRSYESRILDISNELQIVKEWVREMNEEREKLKERHHLGEQLQQRKEKELASREMFQKLESKASKEELENKNLTTRVVQLEKSVAGLEQMVKDKDEGILGLAEEKREAIRQLYLWIDYHRSRYDYLKVIISKAPRAQRAS</sequence>
<dbReference type="AlphaFoldDB" id="A0AAE1JE39"/>
<dbReference type="PANTHER" id="PTHR47357:SF1">
    <property type="entry name" value="SPINDLE POLE BODY COMPONENT 110"/>
    <property type="match status" value="1"/>
</dbReference>
<evidence type="ECO:0000313" key="2">
    <source>
        <dbReference type="EMBL" id="KAK4267062.1"/>
    </source>
</evidence>
<gene>
    <name evidence="2" type="ORF">QN277_023901</name>
</gene>
<reference evidence="2" key="1">
    <citation type="submission" date="2023-10" db="EMBL/GenBank/DDBJ databases">
        <title>Chromosome-level genome of the transformable northern wattle, Acacia crassicarpa.</title>
        <authorList>
            <person name="Massaro I."/>
            <person name="Sinha N.R."/>
            <person name="Poethig S."/>
            <person name="Leichty A.R."/>
        </authorList>
    </citation>
    <scope>NUCLEOTIDE SEQUENCE</scope>
    <source>
        <strain evidence="2">Acra3RX</strain>
        <tissue evidence="2">Leaf</tissue>
    </source>
</reference>
<dbReference type="GO" id="GO:0005200">
    <property type="term" value="F:structural constituent of cytoskeleton"/>
    <property type="evidence" value="ECO:0007669"/>
    <property type="project" value="TreeGrafter"/>
</dbReference>
<proteinExistence type="predicted"/>
<dbReference type="GO" id="GO:0005856">
    <property type="term" value="C:cytoskeleton"/>
    <property type="evidence" value="ECO:0007669"/>
    <property type="project" value="TreeGrafter"/>
</dbReference>
<dbReference type="PANTHER" id="PTHR47357">
    <property type="entry name" value="COP1-INTERACTIVE PROTEIN 1"/>
    <property type="match status" value="1"/>
</dbReference>
<evidence type="ECO:0000313" key="3">
    <source>
        <dbReference type="Proteomes" id="UP001293593"/>
    </source>
</evidence>
<comment type="caution">
    <text evidence="2">The sequence shown here is derived from an EMBL/GenBank/DDBJ whole genome shotgun (WGS) entry which is preliminary data.</text>
</comment>
<keyword evidence="3" id="KW-1185">Reference proteome</keyword>
<organism evidence="2 3">
    <name type="scientific">Acacia crassicarpa</name>
    <name type="common">northern wattle</name>
    <dbReference type="NCBI Taxonomy" id="499986"/>
    <lineage>
        <taxon>Eukaryota</taxon>
        <taxon>Viridiplantae</taxon>
        <taxon>Streptophyta</taxon>
        <taxon>Embryophyta</taxon>
        <taxon>Tracheophyta</taxon>
        <taxon>Spermatophyta</taxon>
        <taxon>Magnoliopsida</taxon>
        <taxon>eudicotyledons</taxon>
        <taxon>Gunneridae</taxon>
        <taxon>Pentapetalae</taxon>
        <taxon>rosids</taxon>
        <taxon>fabids</taxon>
        <taxon>Fabales</taxon>
        <taxon>Fabaceae</taxon>
        <taxon>Caesalpinioideae</taxon>
        <taxon>mimosoid clade</taxon>
        <taxon>Acacieae</taxon>
        <taxon>Acacia</taxon>
    </lineage>
</organism>
<keyword evidence="1" id="KW-0175">Coiled coil</keyword>
<feature type="coiled-coil region" evidence="1">
    <location>
        <begin position="33"/>
        <end position="108"/>
    </location>
</feature>
<name>A0AAE1JE39_9FABA</name>